<accession>A0A0F4GE33</accession>
<organism evidence="6 7">
    <name type="scientific">Zymoseptoria brevis</name>
    <dbReference type="NCBI Taxonomy" id="1047168"/>
    <lineage>
        <taxon>Eukaryota</taxon>
        <taxon>Fungi</taxon>
        <taxon>Dikarya</taxon>
        <taxon>Ascomycota</taxon>
        <taxon>Pezizomycotina</taxon>
        <taxon>Dothideomycetes</taxon>
        <taxon>Dothideomycetidae</taxon>
        <taxon>Mycosphaerellales</taxon>
        <taxon>Mycosphaerellaceae</taxon>
        <taxon>Zymoseptoria</taxon>
    </lineage>
</organism>
<feature type="transmembrane region" description="Helical" evidence="1">
    <location>
        <begin position="141"/>
        <end position="162"/>
    </location>
</feature>
<feature type="signal peptide" evidence="2">
    <location>
        <begin position="1"/>
        <end position="20"/>
    </location>
</feature>
<evidence type="ECO:0000259" key="4">
    <source>
        <dbReference type="Pfam" id="PF20684"/>
    </source>
</evidence>
<sequence length="895" mass="100692">MRPSLCLWAVGALAISYVQAEYTLNSTAVMDLPKCVSDCGLTVLLKMNCTLGAECYCARGGPVAIALTACVMAACPSLREPIQGLKFQADGCHWPRDRDFSTAVLTINVALFALTTLFLTARLASRMPRWSGAGFSWDDGVASLCYVPIVGIFVVGINMDYYGLGRDMWMVPTDSILTWSKWFFASMPLYFVAAFCTKLSLILLYLRIWPDDTGTNRIFRMGCKVIGLLLLLAAFVSVLTLIFGCNPISDAWRYANRAGGKCIDRVAAGYAFGGLNVIFDLIVILLPIPRMIALKVSMRQRIGVVSCFLIGLVVTVCSTVRLTHLYQLTNVRDPTMDFYPFLLWSVVEVYVSMICCCMPAMAGLLKRCVSHVANSSSIISSRNRINSFDLVRPEKSLNKGSQYSEEYVGMGSLPQVSKRSFGLPLEQMPKWSNDAEDKEDNKRFPHAISDFFAAPGVTIREQRMLEFIGQVTDKPMWQQKINDPDVVARWRAEACGTVEQQLTSSDHLDQQSFDYCLAELRDKAEYLRQHGVIHVVDVKATVVKVDLDLTDDFWKSLQSAVFNLEDVPDHLKDWHPYTNGRVLDLLHPSLFPLEFGKTRVLPEYSVPRDSCAKYTGMGEICPVPGVVADKTPFHKEVSWGNDSDTGMQAWGSFQWLPSEVAFSQNGNASIASYVNNLHPDKHKELYRVLETAVDKAMPLWNECLSWFHDRVRIHPERCGYEAYLAPTYPGPTEEEKQHEYYHSEEYHLQVWIRGHLDECTFKQPSACDFLPFETKAREAGAERIGLRTKFPDGLQNIELTPEKPQYDGSSWHVEGCLNEHIAATALFYYDSENVTDSHLYCRQHVDAEDMVMKPEQNEYEAACEMYGVEQEGSAVQELGKVLTKPGRILAFPNVL</sequence>
<evidence type="ECO:0000259" key="3">
    <source>
        <dbReference type="Pfam" id="PF14033"/>
    </source>
</evidence>
<dbReference type="Proteomes" id="UP000033647">
    <property type="component" value="Unassembled WGS sequence"/>
</dbReference>
<feature type="transmembrane region" description="Helical" evidence="1">
    <location>
        <begin position="341"/>
        <end position="365"/>
    </location>
</feature>
<evidence type="ECO:0000313" key="7">
    <source>
        <dbReference type="Proteomes" id="UP000033647"/>
    </source>
</evidence>
<gene>
    <name evidence="6" type="ORF">TI39_contig4099g00009</name>
</gene>
<feature type="transmembrane region" description="Helical" evidence="1">
    <location>
        <begin position="100"/>
        <end position="120"/>
    </location>
</feature>
<feature type="transmembrane region" description="Helical" evidence="1">
    <location>
        <begin position="226"/>
        <end position="249"/>
    </location>
</feature>
<dbReference type="Pfam" id="PF21666">
    <property type="entry name" value="DUF4246_N"/>
    <property type="match status" value="1"/>
</dbReference>
<evidence type="ECO:0000259" key="5">
    <source>
        <dbReference type="Pfam" id="PF21666"/>
    </source>
</evidence>
<keyword evidence="7" id="KW-1185">Reference proteome</keyword>
<dbReference type="PANTHER" id="PTHR33119:SF1">
    <property type="entry name" value="FE2OG DIOXYGENASE DOMAIN-CONTAINING PROTEIN"/>
    <property type="match status" value="1"/>
</dbReference>
<dbReference type="EMBL" id="LAFY01004059">
    <property type="protein sequence ID" value="KJX95673.1"/>
    <property type="molecule type" value="Genomic_DNA"/>
</dbReference>
<dbReference type="Pfam" id="PF14033">
    <property type="entry name" value="DUF4246"/>
    <property type="match status" value="1"/>
</dbReference>
<dbReference type="STRING" id="1047168.A0A0F4GE33"/>
<feature type="domain" description="Rhodopsin" evidence="4">
    <location>
        <begin position="122"/>
        <end position="367"/>
    </location>
</feature>
<dbReference type="Pfam" id="PF20684">
    <property type="entry name" value="Fung_rhodopsin"/>
    <property type="match status" value="1"/>
</dbReference>
<feature type="transmembrane region" description="Helical" evidence="1">
    <location>
        <begin position="301"/>
        <end position="321"/>
    </location>
</feature>
<evidence type="ECO:0008006" key="8">
    <source>
        <dbReference type="Google" id="ProtNLM"/>
    </source>
</evidence>
<evidence type="ECO:0000256" key="2">
    <source>
        <dbReference type="SAM" id="SignalP"/>
    </source>
</evidence>
<evidence type="ECO:0000313" key="6">
    <source>
        <dbReference type="EMBL" id="KJX95673.1"/>
    </source>
</evidence>
<dbReference type="InterPro" id="IPR025340">
    <property type="entry name" value="DUF4246"/>
</dbReference>
<name>A0A0F4GE33_9PEZI</name>
<feature type="domain" description="DUF4246" evidence="3">
    <location>
        <begin position="511"/>
        <end position="895"/>
    </location>
</feature>
<keyword evidence="1" id="KW-0812">Transmembrane</keyword>
<feature type="chain" id="PRO_5002468363" description="Extracellular membrane protein CFEM domain-containing protein" evidence="2">
    <location>
        <begin position="21"/>
        <end position="895"/>
    </location>
</feature>
<feature type="transmembrane region" description="Helical" evidence="1">
    <location>
        <begin position="269"/>
        <end position="289"/>
    </location>
</feature>
<keyword evidence="1" id="KW-1133">Transmembrane helix</keyword>
<dbReference type="InterPro" id="IPR049207">
    <property type="entry name" value="DUF4246_N"/>
</dbReference>
<protein>
    <recommendedName>
        <fullName evidence="8">Extracellular membrane protein CFEM domain-containing protein</fullName>
    </recommendedName>
</protein>
<feature type="domain" description="DUF4246" evidence="5">
    <location>
        <begin position="421"/>
        <end position="493"/>
    </location>
</feature>
<reference evidence="6 7" key="1">
    <citation type="submission" date="2015-03" db="EMBL/GenBank/DDBJ databases">
        <title>RNA-seq based gene annotation and comparative genomics of four Zymoseptoria species reveal species-specific pathogenicity related genes and transposable element activity.</title>
        <authorList>
            <person name="Grandaubert J."/>
            <person name="Bhattacharyya A."/>
            <person name="Stukenbrock E.H."/>
        </authorList>
    </citation>
    <scope>NUCLEOTIDE SEQUENCE [LARGE SCALE GENOMIC DNA]</scope>
    <source>
        <strain evidence="6 7">Zb18110</strain>
    </source>
</reference>
<keyword evidence="2" id="KW-0732">Signal</keyword>
<proteinExistence type="predicted"/>
<dbReference type="InterPro" id="IPR049192">
    <property type="entry name" value="DUF4246_C"/>
</dbReference>
<comment type="caution">
    <text evidence="6">The sequence shown here is derived from an EMBL/GenBank/DDBJ whole genome shotgun (WGS) entry which is preliminary data.</text>
</comment>
<dbReference type="InterPro" id="IPR049326">
    <property type="entry name" value="Rhodopsin_dom_fungi"/>
</dbReference>
<keyword evidence="1" id="KW-0472">Membrane</keyword>
<dbReference type="PANTHER" id="PTHR33119">
    <property type="entry name" value="IFI3P"/>
    <property type="match status" value="1"/>
</dbReference>
<feature type="transmembrane region" description="Helical" evidence="1">
    <location>
        <begin position="182"/>
        <end position="206"/>
    </location>
</feature>
<dbReference type="AlphaFoldDB" id="A0A0F4GE33"/>
<dbReference type="OrthoDB" id="415532at2759"/>
<evidence type="ECO:0000256" key="1">
    <source>
        <dbReference type="SAM" id="Phobius"/>
    </source>
</evidence>